<name>A0A7D4QR03_9SPHI</name>
<keyword evidence="1" id="KW-0812">Transmembrane</keyword>
<protein>
    <recommendedName>
        <fullName evidence="4">Oligosaccharide repeat unit polymerase</fullName>
    </recommendedName>
</protein>
<keyword evidence="3" id="KW-1185">Reference proteome</keyword>
<reference evidence="2 3" key="1">
    <citation type="submission" date="2020-05" db="EMBL/GenBank/DDBJ databases">
        <title>Mucilaginibacter mali sp. nov.</title>
        <authorList>
            <person name="Kim H.S."/>
            <person name="Lee K.C."/>
            <person name="Suh M.K."/>
            <person name="Kim J.-S."/>
            <person name="Han K.-I."/>
            <person name="Eom M.K."/>
            <person name="Shin Y.K."/>
            <person name="Lee J.-S."/>
        </authorList>
    </citation>
    <scope>NUCLEOTIDE SEQUENCE [LARGE SCALE GENOMIC DNA]</scope>
    <source>
        <strain evidence="2 3">G2-14</strain>
    </source>
</reference>
<feature type="transmembrane region" description="Helical" evidence="1">
    <location>
        <begin position="45"/>
        <end position="62"/>
    </location>
</feature>
<proteinExistence type="predicted"/>
<keyword evidence="1" id="KW-1133">Transmembrane helix</keyword>
<evidence type="ECO:0000313" key="2">
    <source>
        <dbReference type="EMBL" id="QKJ29409.1"/>
    </source>
</evidence>
<dbReference type="EMBL" id="CP054139">
    <property type="protein sequence ID" value="QKJ29409.1"/>
    <property type="molecule type" value="Genomic_DNA"/>
</dbReference>
<accession>A0A7D4QR03</accession>
<feature type="transmembrane region" description="Helical" evidence="1">
    <location>
        <begin position="144"/>
        <end position="173"/>
    </location>
</feature>
<dbReference type="AlphaFoldDB" id="A0A7D4QR03"/>
<feature type="transmembrane region" description="Helical" evidence="1">
    <location>
        <begin position="82"/>
        <end position="100"/>
    </location>
</feature>
<organism evidence="2 3">
    <name type="scientific">Mucilaginibacter mali</name>
    <dbReference type="NCBI Taxonomy" id="2740462"/>
    <lineage>
        <taxon>Bacteria</taxon>
        <taxon>Pseudomonadati</taxon>
        <taxon>Bacteroidota</taxon>
        <taxon>Sphingobacteriia</taxon>
        <taxon>Sphingobacteriales</taxon>
        <taxon>Sphingobacteriaceae</taxon>
        <taxon>Mucilaginibacter</taxon>
    </lineage>
</organism>
<evidence type="ECO:0000313" key="3">
    <source>
        <dbReference type="Proteomes" id="UP000505355"/>
    </source>
</evidence>
<dbReference type="Proteomes" id="UP000505355">
    <property type="component" value="Chromosome"/>
</dbReference>
<gene>
    <name evidence="2" type="ORF">HQ865_06440</name>
</gene>
<feature type="transmembrane region" description="Helical" evidence="1">
    <location>
        <begin position="337"/>
        <end position="356"/>
    </location>
</feature>
<feature type="transmembrane region" description="Helical" evidence="1">
    <location>
        <begin position="306"/>
        <end position="330"/>
    </location>
</feature>
<dbReference type="KEGG" id="mmab:HQ865_06440"/>
<evidence type="ECO:0008006" key="4">
    <source>
        <dbReference type="Google" id="ProtNLM"/>
    </source>
</evidence>
<feature type="transmembrane region" description="Helical" evidence="1">
    <location>
        <begin position="112"/>
        <end position="132"/>
    </location>
</feature>
<dbReference type="RefSeq" id="WP_173414103.1">
    <property type="nucleotide sequence ID" value="NZ_CP054139.1"/>
</dbReference>
<feature type="transmembrane region" description="Helical" evidence="1">
    <location>
        <begin position="185"/>
        <end position="203"/>
    </location>
</feature>
<evidence type="ECO:0000256" key="1">
    <source>
        <dbReference type="SAM" id="Phobius"/>
    </source>
</evidence>
<sequence length="393" mass="45211">MKKAFIAILFFYLIFHFIIPQIYILCFGDIHLYSDITDSGASIKVFWLNVLPILITVSLLYILPLKNFQVKPAIRSSAASELFYVSMCYTVLFVIVAGGFKGIVSGALSGSLFNYVNLFLNPLVLLMAAIFLQEKKMKVVQMILIYVVVITLSGSRSAIIGIVLVFLIGIGFYNFNKYQKGIKKLLVYASIISPVLFILATQLRESFSAVDLSVISYVMIGRVSCIELGMIPVHFMDTNSLDFSLFFEKYGMIHQLKLIVDSLVPGDLFGFDIMPNQYYRQIFFGQSESFVLENYMSINITFPVYLYLYFGYWSIILTVLFLLLYFIFLYKLKNNSYILLLFLPPLYHILIYFDWVMIFNEFFVSLLTVGTLFGYKLFRNYFVESVKSDSHVN</sequence>
<keyword evidence="1" id="KW-0472">Membrane</keyword>
<feature type="transmembrane region" description="Helical" evidence="1">
    <location>
        <begin position="5"/>
        <end position="25"/>
    </location>
</feature>